<keyword evidence="1" id="KW-1133">Transmembrane helix</keyword>
<keyword evidence="1" id="KW-0472">Membrane</keyword>
<keyword evidence="3" id="KW-1185">Reference proteome</keyword>
<reference evidence="3" key="1">
    <citation type="journal article" date="2019" name="Int. J. Syst. Evol. Microbiol.">
        <title>The Global Catalogue of Microorganisms (GCM) 10K type strain sequencing project: providing services to taxonomists for standard genome sequencing and annotation.</title>
        <authorList>
            <consortium name="The Broad Institute Genomics Platform"/>
            <consortium name="The Broad Institute Genome Sequencing Center for Infectious Disease"/>
            <person name="Wu L."/>
            <person name="Ma J."/>
        </authorList>
    </citation>
    <scope>NUCLEOTIDE SEQUENCE [LARGE SCALE GENOMIC DNA]</scope>
    <source>
        <strain evidence="3">CGMCC 4.7396</strain>
    </source>
</reference>
<gene>
    <name evidence="2" type="ORF">ACFO8M_11940</name>
</gene>
<organism evidence="2 3">
    <name type="scientific">Glycomyces rhizosphaerae</name>
    <dbReference type="NCBI Taxonomy" id="2054422"/>
    <lineage>
        <taxon>Bacteria</taxon>
        <taxon>Bacillati</taxon>
        <taxon>Actinomycetota</taxon>
        <taxon>Actinomycetes</taxon>
        <taxon>Glycomycetales</taxon>
        <taxon>Glycomycetaceae</taxon>
        <taxon>Glycomyces</taxon>
    </lineage>
</organism>
<feature type="transmembrane region" description="Helical" evidence="1">
    <location>
        <begin position="102"/>
        <end position="120"/>
    </location>
</feature>
<evidence type="ECO:0000313" key="3">
    <source>
        <dbReference type="Proteomes" id="UP001595712"/>
    </source>
</evidence>
<accession>A0ABV7PX63</accession>
<dbReference type="RefSeq" id="WP_387975124.1">
    <property type="nucleotide sequence ID" value="NZ_JBHRWO010000010.1"/>
</dbReference>
<name>A0ABV7PX63_9ACTN</name>
<feature type="transmembrane region" description="Helical" evidence="1">
    <location>
        <begin position="72"/>
        <end position="90"/>
    </location>
</feature>
<protein>
    <submittedName>
        <fullName evidence="2">Uncharacterized protein</fullName>
    </submittedName>
</protein>
<proteinExistence type="predicted"/>
<feature type="transmembrane region" description="Helical" evidence="1">
    <location>
        <begin position="43"/>
        <end position="65"/>
    </location>
</feature>
<evidence type="ECO:0000313" key="2">
    <source>
        <dbReference type="EMBL" id="MFC3493194.1"/>
    </source>
</evidence>
<dbReference type="Proteomes" id="UP001595712">
    <property type="component" value="Unassembled WGS sequence"/>
</dbReference>
<sequence length="127" mass="13278">MVKTLWISLAQVATAVVVANVCLTASSALRTGPPPDFSDGEVLFFLAALVLTPLSSMIIGPLVAGKLDLAKPGVYSLSALAAFVLTAIGARTPGVMENVDVLSLILTTLNLALGYGTGIWRERPRRI</sequence>
<dbReference type="EMBL" id="JBHRWO010000010">
    <property type="protein sequence ID" value="MFC3493194.1"/>
    <property type="molecule type" value="Genomic_DNA"/>
</dbReference>
<evidence type="ECO:0000256" key="1">
    <source>
        <dbReference type="SAM" id="Phobius"/>
    </source>
</evidence>
<comment type="caution">
    <text evidence="2">The sequence shown here is derived from an EMBL/GenBank/DDBJ whole genome shotgun (WGS) entry which is preliminary data.</text>
</comment>
<keyword evidence="1" id="KW-0812">Transmembrane</keyword>